<comment type="similarity">
    <text evidence="1">Belongs to the short-chain dehydrogenases/reductases (SDR) family.</text>
</comment>
<evidence type="ECO:0000256" key="2">
    <source>
        <dbReference type="ARBA" id="ARBA00022797"/>
    </source>
</evidence>
<sequence>MKKLAGKTAIITGGNSGIGLATAHEFIAQGAKVIITGRNQSAINAALTELGENAYGIVFDSGDMQQIKKLADQVKAFTPNIDIIFINAGVGKFNSVEGMEEAMFDEIMNINFKGAYFTLQQLLPLVNDGGSIIFNTSINAHIGMAGASVYAASKAALLSLIKNLSAELLPRRIRVNAVSPGPVVTPLHSTTKLGISDEQLQQMGEGIVKQVPVGRFGTSEEIAKVVSFFASDDSTFVLGAELIADGGMYTL</sequence>
<dbReference type="InterPro" id="IPR002347">
    <property type="entry name" value="SDR_fam"/>
</dbReference>
<evidence type="ECO:0000313" key="6">
    <source>
        <dbReference type="EMBL" id="QKJ29484.1"/>
    </source>
</evidence>
<evidence type="ECO:0000259" key="5">
    <source>
        <dbReference type="SMART" id="SM00822"/>
    </source>
</evidence>
<keyword evidence="4" id="KW-0520">NAD</keyword>
<evidence type="ECO:0000313" key="7">
    <source>
        <dbReference type="Proteomes" id="UP000505355"/>
    </source>
</evidence>
<dbReference type="PRINTS" id="PR00080">
    <property type="entry name" value="SDRFAMILY"/>
</dbReference>
<dbReference type="Gene3D" id="3.40.50.720">
    <property type="entry name" value="NAD(P)-binding Rossmann-like Domain"/>
    <property type="match status" value="1"/>
</dbReference>
<dbReference type="PANTHER" id="PTHR43943:SF17">
    <property type="entry name" value="3-PHENYLPROPIONATE-DIHYDRODIOL_CINNAMIC ACID-DIHYDRODIOL DEHYDROGENASE"/>
    <property type="match status" value="1"/>
</dbReference>
<keyword evidence="2" id="KW-0058">Aromatic hydrocarbons catabolism</keyword>
<dbReference type="NCBIfam" id="NF005075">
    <property type="entry name" value="PRK06500.1"/>
    <property type="match status" value="1"/>
</dbReference>
<dbReference type="PANTHER" id="PTHR43943">
    <property type="entry name" value="DEHYDROGENASE/REDUCTASE (SDR FAMILY) MEMBER 4"/>
    <property type="match status" value="1"/>
</dbReference>
<dbReference type="KEGG" id="mmab:HQ865_06860"/>
<protein>
    <submittedName>
        <fullName evidence="6">SDR family oxidoreductase</fullName>
    </submittedName>
</protein>
<dbReference type="RefSeq" id="WP_173414177.1">
    <property type="nucleotide sequence ID" value="NZ_CP054139.1"/>
</dbReference>
<dbReference type="CDD" id="cd05233">
    <property type="entry name" value="SDR_c"/>
    <property type="match status" value="1"/>
</dbReference>
<keyword evidence="3" id="KW-0560">Oxidoreductase</keyword>
<dbReference type="InterPro" id="IPR057326">
    <property type="entry name" value="KR_dom"/>
</dbReference>
<dbReference type="FunFam" id="3.40.50.720:FF:000084">
    <property type="entry name" value="Short-chain dehydrogenase reductase"/>
    <property type="match status" value="1"/>
</dbReference>
<evidence type="ECO:0000256" key="4">
    <source>
        <dbReference type="ARBA" id="ARBA00023027"/>
    </source>
</evidence>
<reference evidence="6 7" key="1">
    <citation type="submission" date="2020-05" db="EMBL/GenBank/DDBJ databases">
        <title>Mucilaginibacter mali sp. nov.</title>
        <authorList>
            <person name="Kim H.S."/>
            <person name="Lee K.C."/>
            <person name="Suh M.K."/>
            <person name="Kim J.-S."/>
            <person name="Han K.-I."/>
            <person name="Eom M.K."/>
            <person name="Shin Y.K."/>
            <person name="Lee J.-S."/>
        </authorList>
    </citation>
    <scope>NUCLEOTIDE SEQUENCE [LARGE SCALE GENOMIC DNA]</scope>
    <source>
        <strain evidence="6 7">G2-14</strain>
    </source>
</reference>
<keyword evidence="7" id="KW-1185">Reference proteome</keyword>
<evidence type="ECO:0000256" key="3">
    <source>
        <dbReference type="ARBA" id="ARBA00023002"/>
    </source>
</evidence>
<dbReference type="Proteomes" id="UP000505355">
    <property type="component" value="Chromosome"/>
</dbReference>
<feature type="domain" description="Ketoreductase" evidence="5">
    <location>
        <begin position="7"/>
        <end position="181"/>
    </location>
</feature>
<dbReference type="SUPFAM" id="SSF51735">
    <property type="entry name" value="NAD(P)-binding Rossmann-fold domains"/>
    <property type="match status" value="1"/>
</dbReference>
<dbReference type="InterPro" id="IPR020904">
    <property type="entry name" value="Sc_DH/Rdtase_CS"/>
</dbReference>
<organism evidence="6 7">
    <name type="scientific">Mucilaginibacter mali</name>
    <dbReference type="NCBI Taxonomy" id="2740462"/>
    <lineage>
        <taxon>Bacteria</taxon>
        <taxon>Pseudomonadati</taxon>
        <taxon>Bacteroidota</taxon>
        <taxon>Sphingobacteriia</taxon>
        <taxon>Sphingobacteriales</taxon>
        <taxon>Sphingobacteriaceae</taxon>
        <taxon>Mucilaginibacter</taxon>
    </lineage>
</organism>
<dbReference type="InterPro" id="IPR036291">
    <property type="entry name" value="NAD(P)-bd_dom_sf"/>
</dbReference>
<proteinExistence type="inferred from homology"/>
<accession>A0A7D4Q9M0</accession>
<dbReference type="GO" id="GO:0016491">
    <property type="term" value="F:oxidoreductase activity"/>
    <property type="evidence" value="ECO:0007669"/>
    <property type="project" value="UniProtKB-KW"/>
</dbReference>
<dbReference type="SMART" id="SM00822">
    <property type="entry name" value="PKS_KR"/>
    <property type="match status" value="1"/>
</dbReference>
<dbReference type="Pfam" id="PF13561">
    <property type="entry name" value="adh_short_C2"/>
    <property type="match status" value="1"/>
</dbReference>
<dbReference type="PRINTS" id="PR00081">
    <property type="entry name" value="GDHRDH"/>
</dbReference>
<dbReference type="PROSITE" id="PS00061">
    <property type="entry name" value="ADH_SHORT"/>
    <property type="match status" value="1"/>
</dbReference>
<dbReference type="EMBL" id="CP054139">
    <property type="protein sequence ID" value="QKJ29484.1"/>
    <property type="molecule type" value="Genomic_DNA"/>
</dbReference>
<dbReference type="AlphaFoldDB" id="A0A7D4Q9M0"/>
<evidence type="ECO:0000256" key="1">
    <source>
        <dbReference type="ARBA" id="ARBA00006484"/>
    </source>
</evidence>
<gene>
    <name evidence="6" type="ORF">HQ865_06860</name>
</gene>
<name>A0A7D4Q9M0_9SPHI</name>